<evidence type="ECO:0000313" key="3">
    <source>
        <dbReference type="Proteomes" id="UP000694240"/>
    </source>
</evidence>
<evidence type="ECO:0000313" key="2">
    <source>
        <dbReference type="EMBL" id="KAG7584796.1"/>
    </source>
</evidence>
<feature type="compositionally biased region" description="Polar residues" evidence="1">
    <location>
        <begin position="143"/>
        <end position="152"/>
    </location>
</feature>
<protein>
    <submittedName>
        <fullName evidence="2">Uncharacterized protein</fullName>
    </submittedName>
</protein>
<dbReference type="EMBL" id="JAEFBK010000007">
    <property type="protein sequence ID" value="KAG7584796.1"/>
    <property type="molecule type" value="Genomic_DNA"/>
</dbReference>
<proteinExistence type="predicted"/>
<sequence length="152" mass="17511">MESIFTEINSKANKARTNVDYFHTAYMKATNTDLGDEAFKAVTNPILSQMEQIINTSKHVSYRLEVLRNANSDPNFLRDLDEVDRMGDDVLEKSKTALDIMRKAIVDAKERKKARDEAIKEEEEAQKRAKEEELKKKAKNELGESSSHYQRN</sequence>
<comment type="caution">
    <text evidence="2">The sequence shown here is derived from an EMBL/GenBank/DDBJ whole genome shotgun (WGS) entry which is preliminary data.</text>
</comment>
<dbReference type="AlphaFoldDB" id="A0A8T2BFL6"/>
<gene>
    <name evidence="2" type="ORF">ISN45_Aa02g001880</name>
</gene>
<name>A0A8T2BFL6_9BRAS</name>
<keyword evidence="3" id="KW-1185">Reference proteome</keyword>
<feature type="region of interest" description="Disordered" evidence="1">
    <location>
        <begin position="111"/>
        <end position="152"/>
    </location>
</feature>
<feature type="compositionally biased region" description="Basic and acidic residues" evidence="1">
    <location>
        <begin position="125"/>
        <end position="142"/>
    </location>
</feature>
<dbReference type="Proteomes" id="UP000694240">
    <property type="component" value="Chromosome 7"/>
</dbReference>
<evidence type="ECO:0000256" key="1">
    <source>
        <dbReference type="SAM" id="MobiDB-lite"/>
    </source>
</evidence>
<organism evidence="2 3">
    <name type="scientific">Arabidopsis thaliana x Arabidopsis arenosa</name>
    <dbReference type="NCBI Taxonomy" id="1240361"/>
    <lineage>
        <taxon>Eukaryota</taxon>
        <taxon>Viridiplantae</taxon>
        <taxon>Streptophyta</taxon>
        <taxon>Embryophyta</taxon>
        <taxon>Tracheophyta</taxon>
        <taxon>Spermatophyta</taxon>
        <taxon>Magnoliopsida</taxon>
        <taxon>eudicotyledons</taxon>
        <taxon>Gunneridae</taxon>
        <taxon>Pentapetalae</taxon>
        <taxon>rosids</taxon>
        <taxon>malvids</taxon>
        <taxon>Brassicales</taxon>
        <taxon>Brassicaceae</taxon>
        <taxon>Camelineae</taxon>
        <taxon>Arabidopsis</taxon>
    </lineage>
</organism>
<reference evidence="2 3" key="1">
    <citation type="submission" date="2020-12" db="EMBL/GenBank/DDBJ databases">
        <title>Concerted genomic and epigenomic changes stabilize Arabidopsis allopolyploids.</title>
        <authorList>
            <person name="Chen Z."/>
        </authorList>
    </citation>
    <scope>NUCLEOTIDE SEQUENCE [LARGE SCALE GENOMIC DNA]</scope>
    <source>
        <strain evidence="2">Allo738</strain>
        <tissue evidence="2">Leaf</tissue>
    </source>
</reference>
<accession>A0A8T2BFL6</accession>